<dbReference type="Proteomes" id="UP000555564">
    <property type="component" value="Unassembled WGS sequence"/>
</dbReference>
<dbReference type="RefSeq" id="WP_184983653.1">
    <property type="nucleotide sequence ID" value="NZ_BAAALO010000038.1"/>
</dbReference>
<dbReference type="Gene3D" id="1.10.260.40">
    <property type="entry name" value="lambda repressor-like DNA-binding domains"/>
    <property type="match status" value="1"/>
</dbReference>
<comment type="caution">
    <text evidence="2">The sequence shown here is derived from an EMBL/GenBank/DDBJ whole genome shotgun (WGS) entry which is preliminary data.</text>
</comment>
<dbReference type="AlphaFoldDB" id="A0A7X0IGI2"/>
<protein>
    <submittedName>
        <fullName evidence="2">Transcriptional regulator with XRE-family HTH domain/tetratricopeptide (TPR) repeat protein</fullName>
    </submittedName>
</protein>
<evidence type="ECO:0000313" key="3">
    <source>
        <dbReference type="Proteomes" id="UP000555564"/>
    </source>
</evidence>
<organism evidence="2 3">
    <name type="scientific">Sphaerisporangium rubeum</name>
    <dbReference type="NCBI Taxonomy" id="321317"/>
    <lineage>
        <taxon>Bacteria</taxon>
        <taxon>Bacillati</taxon>
        <taxon>Actinomycetota</taxon>
        <taxon>Actinomycetes</taxon>
        <taxon>Streptosporangiales</taxon>
        <taxon>Streptosporangiaceae</taxon>
        <taxon>Sphaerisporangium</taxon>
    </lineage>
</organism>
<dbReference type="CDD" id="cd00093">
    <property type="entry name" value="HTH_XRE"/>
    <property type="match status" value="1"/>
</dbReference>
<dbReference type="InterPro" id="IPR001387">
    <property type="entry name" value="Cro/C1-type_HTH"/>
</dbReference>
<reference evidence="2 3" key="1">
    <citation type="submission" date="2020-08" db="EMBL/GenBank/DDBJ databases">
        <title>Sequencing the genomes of 1000 actinobacteria strains.</title>
        <authorList>
            <person name="Klenk H.-P."/>
        </authorList>
    </citation>
    <scope>NUCLEOTIDE SEQUENCE [LARGE SCALE GENOMIC DNA]</scope>
    <source>
        <strain evidence="2 3">DSM 44936</strain>
    </source>
</reference>
<keyword evidence="3" id="KW-1185">Reference proteome</keyword>
<proteinExistence type="predicted"/>
<evidence type="ECO:0000259" key="1">
    <source>
        <dbReference type="PROSITE" id="PS50943"/>
    </source>
</evidence>
<name>A0A7X0IGI2_9ACTN</name>
<sequence>MDAEGQKTGRPELIRARRRKGLTQEAAAEVLGVSLTTWARWERGEQGVRARHRARLAKVFDAASDDVDRWVDGWTLPETPSWPIADCGDGSVAATVKSANSLWRFEMDPSRRHMLATLPFVPAVLGEWLASWRYDSPAASAAHNGSGRAVGMADVERINQAQQAFRQMDHQFGAGLVRPAVLRYLDSNITPLLNGRYDDKVGAALMSAAAGMSWMAGWTAFDMTRHGTAQQHFGQALGFAKAGNDPLTGAGVLGALTQQAFHLDRGDWAMRLARAATDTATRADAPPRVMAMVLVKEAWATAFRFNPAESGDRHAAKQVERLLADAERMHARGATDRDPAWSVWYEEMELRAEAGNCWRLIGDHQRALATAEAAVTEFQGRLPRSAQINRVHAAEAHVKLGDVEQALEAARPAILATKALASPRTVGFLKGFDKHLDPYADTIAVREFRDHLRRELAA</sequence>
<evidence type="ECO:0000313" key="2">
    <source>
        <dbReference type="EMBL" id="MBB6474821.1"/>
    </source>
</evidence>
<accession>A0A7X0IGI2</accession>
<gene>
    <name evidence="2" type="ORF">BJ992_004252</name>
</gene>
<dbReference type="GO" id="GO:0003677">
    <property type="term" value="F:DNA binding"/>
    <property type="evidence" value="ECO:0007669"/>
    <property type="project" value="InterPro"/>
</dbReference>
<dbReference type="SMART" id="SM00530">
    <property type="entry name" value="HTH_XRE"/>
    <property type="match status" value="1"/>
</dbReference>
<dbReference type="EMBL" id="JACHIU010000001">
    <property type="protein sequence ID" value="MBB6474821.1"/>
    <property type="molecule type" value="Genomic_DNA"/>
</dbReference>
<feature type="domain" description="HTH cro/C1-type" evidence="1">
    <location>
        <begin position="13"/>
        <end position="67"/>
    </location>
</feature>
<dbReference type="PROSITE" id="PS50943">
    <property type="entry name" value="HTH_CROC1"/>
    <property type="match status" value="1"/>
</dbReference>
<dbReference type="InterPro" id="IPR010982">
    <property type="entry name" value="Lambda_DNA-bd_dom_sf"/>
</dbReference>
<dbReference type="Pfam" id="PF13560">
    <property type="entry name" value="HTH_31"/>
    <property type="match status" value="1"/>
</dbReference>
<dbReference type="SUPFAM" id="SSF47413">
    <property type="entry name" value="lambda repressor-like DNA-binding domains"/>
    <property type="match status" value="1"/>
</dbReference>